<gene>
    <name evidence="1" type="primary">27</name>
    <name evidence="1" type="ORF">SEA_BURTON_27</name>
</gene>
<protein>
    <recommendedName>
        <fullName evidence="3">Minor tail protein</fullName>
    </recommendedName>
</protein>
<dbReference type="EMBL" id="MW712732">
    <property type="protein sequence ID" value="QWY81042.1"/>
    <property type="molecule type" value="Genomic_DNA"/>
</dbReference>
<evidence type="ECO:0000313" key="2">
    <source>
        <dbReference type="Proteomes" id="UP000693687"/>
    </source>
</evidence>
<evidence type="ECO:0008006" key="3">
    <source>
        <dbReference type="Google" id="ProtNLM"/>
    </source>
</evidence>
<accession>A0A8F3E415</accession>
<sequence>MGFTLRLFGIPVLSLEITGDGSAEEYINLTGGSFELAPEEPEYDEEYYEEDRSGFGFGVS</sequence>
<reference evidence="1" key="1">
    <citation type="submission" date="2021-03" db="EMBL/GenBank/DDBJ databases">
        <authorList>
            <person name="Ayuk M.A."/>
            <person name="Robinson C.J."/>
            <person name="Anderson W.A."/>
            <person name="Gugssa A."/>
            <person name="Somiranjan G."/>
            <person name="Allen-Mcfarlane R.F."/>
            <person name="Moore M."/>
            <person name="Davis A."/>
            <person name="Oduguwa K."/>
            <person name="Anike A.C."/>
            <person name="Hodgson K."/>
            <person name="Anozie O.M."/>
            <person name="Anyia G."/>
            <person name="Belai M.H."/>
            <person name="Britford J.S."/>
            <person name="Brown T.M."/>
            <person name="Bushrod L.M."/>
            <person name="Cason K.M."/>
            <person name="Clark A.S."/>
            <person name="Clay C.B."/>
            <person name="Dykes K.M."/>
            <person name="Gary T.D."/>
            <person name="Graham K.R."/>
            <person name="Green I.M."/>
            <person name="Hill I.C."/>
            <person name="Jarmon D.A."/>
            <person name="Mason C.D."/>
            <person name="Mongo I."/>
            <person name="Sims A.M."/>
            <person name="Tailey I.L."/>
            <person name="Tate L."/>
            <person name="Toingar J.A."/>
            <person name="Townsend M."/>
            <person name="Young J.A."/>
            <person name="Le K.B."/>
            <person name="Garlena R.A."/>
            <person name="Russell D.A."/>
            <person name="Jacobs-Sera D."/>
            <person name="Hatfull G.F."/>
        </authorList>
    </citation>
    <scope>NUCLEOTIDE SEQUENCE</scope>
</reference>
<dbReference type="Proteomes" id="UP000693687">
    <property type="component" value="Segment"/>
</dbReference>
<evidence type="ECO:0000313" key="1">
    <source>
        <dbReference type="EMBL" id="QWY81042.1"/>
    </source>
</evidence>
<proteinExistence type="predicted"/>
<name>A0A8F3E415_9CAUD</name>
<organism evidence="1 2">
    <name type="scientific">Mycobacterium phage Burton</name>
    <dbReference type="NCBI Taxonomy" id="2836019"/>
    <lineage>
        <taxon>Viruses</taxon>
        <taxon>Duplodnaviria</taxon>
        <taxon>Heunggongvirae</taxon>
        <taxon>Uroviricota</taxon>
        <taxon>Caudoviricetes</taxon>
        <taxon>Fromanvirus</taxon>
        <taxon>Fromanvirus museum</taxon>
    </lineage>
</organism>